<dbReference type="GO" id="GO:0016887">
    <property type="term" value="F:ATP hydrolysis activity"/>
    <property type="evidence" value="ECO:0007669"/>
    <property type="project" value="RHEA"/>
</dbReference>
<evidence type="ECO:0000256" key="13">
    <source>
        <dbReference type="ARBA" id="ARBA00048988"/>
    </source>
</evidence>
<dbReference type="EMBL" id="AP019309">
    <property type="protein sequence ID" value="BBH27724.1"/>
    <property type="molecule type" value="Genomic_DNA"/>
</dbReference>
<feature type="domain" description="UvrD-like helicase C-terminal" evidence="16">
    <location>
        <begin position="492"/>
        <end position="777"/>
    </location>
</feature>
<keyword evidence="1" id="KW-0540">Nuclease</keyword>
<dbReference type="Pfam" id="PF00580">
    <property type="entry name" value="UvrD-helicase"/>
    <property type="match status" value="1"/>
</dbReference>
<keyword evidence="9" id="KW-0234">DNA repair</keyword>
<dbReference type="GO" id="GO:0043138">
    <property type="term" value="F:3'-5' DNA helicase activity"/>
    <property type="evidence" value="ECO:0007669"/>
    <property type="project" value="UniProtKB-EC"/>
</dbReference>
<keyword evidence="18" id="KW-1185">Reference proteome</keyword>
<evidence type="ECO:0000256" key="8">
    <source>
        <dbReference type="ARBA" id="ARBA00023125"/>
    </source>
</evidence>
<keyword evidence="7 14" id="KW-0067">ATP-binding</keyword>
<reference evidence="17 18" key="1">
    <citation type="submission" date="2018-11" db="EMBL/GenBank/DDBJ databases">
        <title>Novel Erysipelotrichaceae bacterium isolated from small intestine of a swine.</title>
        <authorList>
            <person name="Kim J.S."/>
            <person name="Choe H."/>
            <person name="Lee Y.R."/>
            <person name="Kim K.M."/>
            <person name="Park D.S."/>
        </authorList>
    </citation>
    <scope>NUCLEOTIDE SEQUENCE [LARGE SCALE GENOMIC DNA]</scope>
    <source>
        <strain evidence="17 18">SG0102</strain>
    </source>
</reference>
<dbReference type="InterPro" id="IPR011604">
    <property type="entry name" value="PDDEXK-like_dom_sf"/>
</dbReference>
<keyword evidence="10" id="KW-0413">Isomerase</keyword>
<keyword evidence="4 14" id="KW-0378">Hydrolase</keyword>
<dbReference type="GO" id="GO:0033202">
    <property type="term" value="C:DNA helicase complex"/>
    <property type="evidence" value="ECO:0007669"/>
    <property type="project" value="TreeGrafter"/>
</dbReference>
<keyword evidence="8" id="KW-0238">DNA-binding</keyword>
<dbReference type="PROSITE" id="PS51198">
    <property type="entry name" value="UVRD_HELICASE_ATP_BIND"/>
    <property type="match status" value="1"/>
</dbReference>
<evidence type="ECO:0000256" key="12">
    <source>
        <dbReference type="ARBA" id="ARBA00034808"/>
    </source>
</evidence>
<keyword evidence="3" id="KW-0227">DNA damage</keyword>
<dbReference type="Pfam" id="PF13361">
    <property type="entry name" value="UvrD_C"/>
    <property type="match status" value="1"/>
</dbReference>
<comment type="catalytic activity">
    <reaction evidence="13">
        <text>ATP + H2O = ADP + phosphate + H(+)</text>
        <dbReference type="Rhea" id="RHEA:13065"/>
        <dbReference type="ChEBI" id="CHEBI:15377"/>
        <dbReference type="ChEBI" id="CHEBI:15378"/>
        <dbReference type="ChEBI" id="CHEBI:30616"/>
        <dbReference type="ChEBI" id="CHEBI:43474"/>
        <dbReference type="ChEBI" id="CHEBI:456216"/>
        <dbReference type="EC" id="5.6.2.4"/>
    </reaction>
</comment>
<dbReference type="OrthoDB" id="9810135at2"/>
<evidence type="ECO:0000256" key="3">
    <source>
        <dbReference type="ARBA" id="ARBA00022763"/>
    </source>
</evidence>
<evidence type="ECO:0000259" key="16">
    <source>
        <dbReference type="PROSITE" id="PS51217"/>
    </source>
</evidence>
<evidence type="ECO:0000256" key="11">
    <source>
        <dbReference type="ARBA" id="ARBA00034617"/>
    </source>
</evidence>
<dbReference type="Gene3D" id="1.10.486.10">
    <property type="entry name" value="PCRA, domain 4"/>
    <property type="match status" value="1"/>
</dbReference>
<dbReference type="Pfam" id="PF12705">
    <property type="entry name" value="PDDEXK_1"/>
    <property type="match status" value="1"/>
</dbReference>
<dbReference type="GO" id="GO:0005829">
    <property type="term" value="C:cytosol"/>
    <property type="evidence" value="ECO:0007669"/>
    <property type="project" value="TreeGrafter"/>
</dbReference>
<keyword evidence="5 14" id="KW-0347">Helicase</keyword>
<keyword evidence="2 14" id="KW-0547">Nucleotide-binding</keyword>
<dbReference type="Proteomes" id="UP000268059">
    <property type="component" value="Chromosome"/>
</dbReference>
<dbReference type="InterPro" id="IPR038726">
    <property type="entry name" value="PDDEXK_AddAB-type"/>
</dbReference>
<dbReference type="KEGG" id="ebm:SG0102_26580"/>
<organism evidence="17 18">
    <name type="scientific">Intestinibaculum porci</name>
    <dbReference type="NCBI Taxonomy" id="2487118"/>
    <lineage>
        <taxon>Bacteria</taxon>
        <taxon>Bacillati</taxon>
        <taxon>Bacillota</taxon>
        <taxon>Erysipelotrichia</taxon>
        <taxon>Erysipelotrichales</taxon>
        <taxon>Erysipelotrichaceae</taxon>
        <taxon>Intestinibaculum</taxon>
    </lineage>
</organism>
<gene>
    <name evidence="17" type="primary">addA</name>
    <name evidence="17" type="ORF">SG0102_26580</name>
</gene>
<dbReference type="PROSITE" id="PS51217">
    <property type="entry name" value="UVRD_HELICASE_CTER"/>
    <property type="match status" value="1"/>
</dbReference>
<dbReference type="PANTHER" id="PTHR11070:SF48">
    <property type="entry name" value="ATP-DEPENDENT HELICASE_NUCLEASE SUBUNIT A"/>
    <property type="match status" value="1"/>
</dbReference>
<dbReference type="InterPro" id="IPR014017">
    <property type="entry name" value="DNA_helicase_UvrD-like_C"/>
</dbReference>
<dbReference type="InterPro" id="IPR027417">
    <property type="entry name" value="P-loop_NTPase"/>
</dbReference>
<dbReference type="GO" id="GO:0003677">
    <property type="term" value="F:DNA binding"/>
    <property type="evidence" value="ECO:0007669"/>
    <property type="project" value="UniProtKB-KW"/>
</dbReference>
<evidence type="ECO:0000256" key="7">
    <source>
        <dbReference type="ARBA" id="ARBA00022840"/>
    </source>
</evidence>
<proteinExistence type="predicted"/>
<dbReference type="GO" id="GO:0004527">
    <property type="term" value="F:exonuclease activity"/>
    <property type="evidence" value="ECO:0007669"/>
    <property type="project" value="UniProtKB-KW"/>
</dbReference>
<protein>
    <recommendedName>
        <fullName evidence="12">DNA 3'-5' helicase</fullName>
        <ecNumber evidence="12">5.6.2.4</ecNumber>
    </recommendedName>
</protein>
<dbReference type="InterPro" id="IPR011335">
    <property type="entry name" value="Restrct_endonuc-II-like"/>
</dbReference>
<dbReference type="EC" id="5.6.2.4" evidence="12"/>
<dbReference type="InterPro" id="IPR014016">
    <property type="entry name" value="UvrD-like_ATP-bd"/>
</dbReference>
<evidence type="ECO:0000256" key="14">
    <source>
        <dbReference type="PROSITE-ProRule" id="PRU00560"/>
    </source>
</evidence>
<evidence type="ECO:0000256" key="1">
    <source>
        <dbReference type="ARBA" id="ARBA00022722"/>
    </source>
</evidence>
<dbReference type="InterPro" id="IPR000212">
    <property type="entry name" value="DNA_helicase_UvrD/REP"/>
</dbReference>
<dbReference type="Gene3D" id="3.90.320.10">
    <property type="match status" value="1"/>
</dbReference>
<dbReference type="SUPFAM" id="SSF52540">
    <property type="entry name" value="P-loop containing nucleoside triphosphate hydrolases"/>
    <property type="match status" value="1"/>
</dbReference>
<evidence type="ECO:0000313" key="18">
    <source>
        <dbReference type="Proteomes" id="UP000268059"/>
    </source>
</evidence>
<dbReference type="InParanoid" id="A0A3G9JY53"/>
<evidence type="ECO:0000256" key="5">
    <source>
        <dbReference type="ARBA" id="ARBA00022806"/>
    </source>
</evidence>
<name>A0A3G9JY53_9FIRM</name>
<comment type="catalytic activity">
    <reaction evidence="11">
        <text>Couples ATP hydrolysis with the unwinding of duplex DNA by translocating in the 3'-5' direction.</text>
        <dbReference type="EC" id="5.6.2.4"/>
    </reaction>
</comment>
<accession>A0A3G9JY53</accession>
<sequence length="1181" mass="136389">MPFNKEQQAAIDARGKTILVSAPAGSGKTRILVSRMDSLIKNDGYDMHAFLVLTFTDAAGQEMKQRLNIQLHEDLHDPSLTESQRAHILTCIEQLPHAYMTTFDSFCKSLLEKYGYLVDVMPGFSVESTPDLLKSQILDECIETWIHEEAFIDYMKRHNTQNNFDSFKESLLSYDNTTNSYVSFVDTLEAFYEKYYQFDDMNDAQIFKLMQPLYVESLQDAISAFNTLQMFAEKHHLESFTAENEEGLSVAGSLYNFLSEHLQAFSQPQTYDTFNSLLADKPMKAPRMDWDGVEPAIRKEFTSLKNNVLAPYKKMKEDLAIEDEEAFKEILQMSYKDIYYILGRGGLLERFHEAYSAAKKKKGILDFHDLEAYATALLSEDLPVLATLNNTFKEIMLDEYQDTNQIQENLVTRIAGQAGLPGYKEIPMFMVGDMKQSIYRFRQADPRIFKEKFDTYKAYDEATDQDTHIRIDLRFNYRSEKAVLDSINYIFDSIMDTSIGGLEYYRDEFAILRYDHQAKGKTLAELEPLHDFDSEILLAMNHNHKEHTKSELEAHMVAQKILTMCHQGYHYRDFCVLMRNASDFITYKKVFESYGINANITLSKGLLSGIEVLSMKALLTTLVNPYDDIAMVSVLHNHFIFSQFDENKLLEIRQFDEPMHSVYEDLLAHRDDSQVASFLEAFETLRKYTYSHSPYEILKACFEATGYRNFVAALINGEQRVANLDTLLELARSVSDDYPYLKDFVDFLDSGIEKSPGKISSDDTNAVEFMTIHKSKGLQFKVVFVSGLHHQFNAADERNNLLLDQDKGIASTLRFYKDSKEYGQVLCALDHPYRALIGKYIHKEAINEEMRILYVALTRAESKLIMTGVLDDEKKLYSLAKQVQANDTDESVKDVVYNHKLRSSRNYLDWILMACMRHEDVISDLVNAYPDLAPDLKLNRKKFAGLYNEHTRLARFHLAISHYDDIFANASTMSHPQIANRYEEVAPYYTYAYPYPDQQRSVAVTTLQALEDEKHFDYLDGDTLTREEATSLGTLVHNVLSYLSFKNDNIKDLIEALNQAGMFTSQEYALITNYAPHIQNFIESPIYQEAALAKAIYKEKMFRFKEAQVINGIFDLVFVSDDHITVLDYKTDHISKSNKKSSLIKKHQLQLDYYKKVLQEYFHQDVKGYVYYLETNQCVEV</sequence>
<dbReference type="SUPFAM" id="SSF52980">
    <property type="entry name" value="Restriction endonuclease-like"/>
    <property type="match status" value="1"/>
</dbReference>
<keyword evidence="6" id="KW-0269">Exonuclease</keyword>
<dbReference type="PANTHER" id="PTHR11070">
    <property type="entry name" value="UVRD / RECB / PCRA DNA HELICASE FAMILY MEMBER"/>
    <property type="match status" value="1"/>
</dbReference>
<evidence type="ECO:0000256" key="9">
    <source>
        <dbReference type="ARBA" id="ARBA00023204"/>
    </source>
</evidence>
<evidence type="ECO:0000256" key="2">
    <source>
        <dbReference type="ARBA" id="ARBA00022741"/>
    </source>
</evidence>
<dbReference type="FunCoup" id="A0A3G9JY53">
    <property type="interactions" value="12"/>
</dbReference>
<evidence type="ECO:0000259" key="15">
    <source>
        <dbReference type="PROSITE" id="PS51198"/>
    </source>
</evidence>
<dbReference type="GO" id="GO:0000725">
    <property type="term" value="P:recombinational repair"/>
    <property type="evidence" value="ECO:0007669"/>
    <property type="project" value="TreeGrafter"/>
</dbReference>
<feature type="domain" description="UvrD-like helicase ATP-binding" evidence="15">
    <location>
        <begin position="1"/>
        <end position="480"/>
    </location>
</feature>
<evidence type="ECO:0000313" key="17">
    <source>
        <dbReference type="EMBL" id="BBH27724.1"/>
    </source>
</evidence>
<dbReference type="GO" id="GO:0005524">
    <property type="term" value="F:ATP binding"/>
    <property type="evidence" value="ECO:0007669"/>
    <property type="project" value="UniProtKB-UniRule"/>
</dbReference>
<evidence type="ECO:0000256" key="10">
    <source>
        <dbReference type="ARBA" id="ARBA00023235"/>
    </source>
</evidence>
<dbReference type="RefSeq" id="WP_125120426.1">
    <property type="nucleotide sequence ID" value="NZ_AP019309.1"/>
</dbReference>
<evidence type="ECO:0000256" key="4">
    <source>
        <dbReference type="ARBA" id="ARBA00022801"/>
    </source>
</evidence>
<dbReference type="Gene3D" id="3.40.50.300">
    <property type="entry name" value="P-loop containing nucleotide triphosphate hydrolases"/>
    <property type="match status" value="4"/>
</dbReference>
<dbReference type="AlphaFoldDB" id="A0A3G9JY53"/>
<feature type="binding site" evidence="14">
    <location>
        <begin position="22"/>
        <end position="29"/>
    </location>
    <ligand>
        <name>ATP</name>
        <dbReference type="ChEBI" id="CHEBI:30616"/>
    </ligand>
</feature>
<evidence type="ECO:0000256" key="6">
    <source>
        <dbReference type="ARBA" id="ARBA00022839"/>
    </source>
</evidence>